<dbReference type="InterPro" id="IPR029058">
    <property type="entry name" value="AB_hydrolase_fold"/>
</dbReference>
<evidence type="ECO:0000259" key="1">
    <source>
        <dbReference type="Pfam" id="PF05448"/>
    </source>
</evidence>
<gene>
    <name evidence="2" type="ORF">CLEI1391_LOCUS21348</name>
</gene>
<dbReference type="Pfam" id="PF05448">
    <property type="entry name" value="AXE1"/>
    <property type="match status" value="1"/>
</dbReference>
<proteinExistence type="predicted"/>
<organism evidence="2">
    <name type="scientific">Chlamydomonas leiostraca</name>
    <dbReference type="NCBI Taxonomy" id="1034604"/>
    <lineage>
        <taxon>Eukaryota</taxon>
        <taxon>Viridiplantae</taxon>
        <taxon>Chlorophyta</taxon>
        <taxon>core chlorophytes</taxon>
        <taxon>Chlorophyceae</taxon>
        <taxon>CS clade</taxon>
        <taxon>Chlamydomonadales</taxon>
        <taxon>Chlamydomonadaceae</taxon>
        <taxon>Chlamydomonas</taxon>
    </lineage>
</organism>
<feature type="domain" description="Acetyl xylan esterase" evidence="1">
    <location>
        <begin position="88"/>
        <end position="241"/>
    </location>
</feature>
<dbReference type="PANTHER" id="PTHR47381:SF3">
    <property type="entry name" value="ALPHA_BETA-HYDROLASES SUPERFAMILY PROTEIN"/>
    <property type="match status" value="1"/>
</dbReference>
<dbReference type="Gene3D" id="3.40.50.1820">
    <property type="entry name" value="alpha/beta hydrolase"/>
    <property type="match status" value="1"/>
</dbReference>
<dbReference type="SUPFAM" id="SSF53474">
    <property type="entry name" value="alpha/beta-Hydrolases"/>
    <property type="match status" value="1"/>
</dbReference>
<dbReference type="PANTHER" id="PTHR47381">
    <property type="entry name" value="ALPHA/BETA-HYDROLASES SUPERFAMILY PROTEIN"/>
    <property type="match status" value="1"/>
</dbReference>
<protein>
    <recommendedName>
        <fullName evidence="1">Acetyl xylan esterase domain-containing protein</fullName>
    </recommendedName>
</protein>
<dbReference type="AlphaFoldDB" id="A0A7S0X230"/>
<evidence type="ECO:0000313" key="2">
    <source>
        <dbReference type="EMBL" id="CAD8697161.1"/>
    </source>
</evidence>
<reference evidence="2" key="1">
    <citation type="submission" date="2021-01" db="EMBL/GenBank/DDBJ databases">
        <authorList>
            <person name="Corre E."/>
            <person name="Pelletier E."/>
            <person name="Niang G."/>
            <person name="Scheremetjew M."/>
            <person name="Finn R."/>
            <person name="Kale V."/>
            <person name="Holt S."/>
            <person name="Cochrane G."/>
            <person name="Meng A."/>
            <person name="Brown T."/>
            <person name="Cohen L."/>
        </authorList>
    </citation>
    <scope>NUCLEOTIDE SEQUENCE</scope>
    <source>
        <strain evidence="2">SAG 11-49</strain>
    </source>
</reference>
<dbReference type="EMBL" id="HBFB01037942">
    <property type="protein sequence ID" value="CAD8697161.1"/>
    <property type="molecule type" value="Transcribed_RNA"/>
</dbReference>
<name>A0A7S0X230_9CHLO</name>
<dbReference type="InterPro" id="IPR008391">
    <property type="entry name" value="AXE1_dom"/>
</dbReference>
<accession>A0A7S0X230</accession>
<sequence length="397" mass="43774">MLTTTGLRLGTLGLGIGLGIHLLYKSRWLSTISRAAYHPLQDAGSHPVRKALMDAVSRGRTRVWPPQIKEVNGQTRLPVKGGLKVEDLAYRSERGGSSQAWVPLRIMSSTTEGKGVRKPVVIFLHPTGHSMRTEHEKQESYAAAGYLTVAIDCRYHGERCPAVPGQEPRQVYQEAIVRAWREGPERPFLLDNVWDILALLDYLCTRPDVDTSRIGITGTSLGGMHSWLATVLDSRIAVSAPMIGVQSFNFAVESGQFQGRVESISNVFSAAQSDMGKSSLDSEVVAAVWRKIMPGLLEAYDAGQSLPLIAPRPLLVANGELDHRCPMEGVYPVWKVTQAAYMTAYRQEHPGSSKEAAEQAVAQLLKLYVEPGVGHKETPGMNKEIRQFMDQHLLKKQ</sequence>